<accession>A0ACB9T7C1</accession>
<protein>
    <submittedName>
        <fullName evidence="1">3-5 exonuclease</fullName>
    </submittedName>
</protein>
<evidence type="ECO:0000313" key="2">
    <source>
        <dbReference type="Proteomes" id="UP001056778"/>
    </source>
</evidence>
<keyword evidence="1" id="KW-0540">Nuclease</keyword>
<dbReference type="EMBL" id="CM043018">
    <property type="protein sequence ID" value="KAI4462654.1"/>
    <property type="molecule type" value="Genomic_DNA"/>
</dbReference>
<sequence>MENNRMILRKRLSQEEKLQLKKESELLKISKPIFDERPYIEYNGKLKYFTTHIDCAIWCDTLLNRATQVEDLFIMGFDMEWPFSFQTGSGKTAVIQISPSLDECFIFHVSTLKSLPKSLTELLAHEKVRLTGVNVKNDVRKLSRDFTGVDVEKVITNCIDVGTLANEIHNPGARWSMERLVDHFFDLRINKNKKVRQSKWHIMPLTQEQLVYAAIDAYVSILCTNVKYESLIVKGVTCRKFIINMKTNKRI</sequence>
<evidence type="ECO:0000313" key="1">
    <source>
        <dbReference type="EMBL" id="KAI4462654.1"/>
    </source>
</evidence>
<reference evidence="1" key="1">
    <citation type="submission" date="2022-04" db="EMBL/GenBank/DDBJ databases">
        <title>Chromosome-scale genome assembly of Holotrichia oblita Faldermann.</title>
        <authorList>
            <person name="Rongchong L."/>
        </authorList>
    </citation>
    <scope>NUCLEOTIDE SEQUENCE</scope>
    <source>
        <strain evidence="1">81SQS9</strain>
    </source>
</reference>
<proteinExistence type="predicted"/>
<dbReference type="Proteomes" id="UP001056778">
    <property type="component" value="Chromosome 4"/>
</dbReference>
<keyword evidence="2" id="KW-1185">Reference proteome</keyword>
<name>A0ACB9T7C1_HOLOL</name>
<keyword evidence="1" id="KW-0269">Exonuclease</keyword>
<keyword evidence="1" id="KW-0378">Hydrolase</keyword>
<comment type="caution">
    <text evidence="1">The sequence shown here is derived from an EMBL/GenBank/DDBJ whole genome shotgun (WGS) entry which is preliminary data.</text>
</comment>
<gene>
    <name evidence="1" type="ORF">MML48_4g00001132</name>
</gene>
<organism evidence="1 2">
    <name type="scientific">Holotrichia oblita</name>
    <name type="common">Chafer beetle</name>
    <dbReference type="NCBI Taxonomy" id="644536"/>
    <lineage>
        <taxon>Eukaryota</taxon>
        <taxon>Metazoa</taxon>
        <taxon>Ecdysozoa</taxon>
        <taxon>Arthropoda</taxon>
        <taxon>Hexapoda</taxon>
        <taxon>Insecta</taxon>
        <taxon>Pterygota</taxon>
        <taxon>Neoptera</taxon>
        <taxon>Endopterygota</taxon>
        <taxon>Coleoptera</taxon>
        <taxon>Polyphaga</taxon>
        <taxon>Scarabaeiformia</taxon>
        <taxon>Scarabaeidae</taxon>
        <taxon>Melolonthinae</taxon>
        <taxon>Holotrichia</taxon>
    </lineage>
</organism>